<protein>
    <submittedName>
        <fullName evidence="2">Uncharacterized protein</fullName>
    </submittedName>
</protein>
<comment type="caution">
    <text evidence="2">The sequence shown here is derived from an EMBL/GenBank/DDBJ whole genome shotgun (WGS) entry which is preliminary data.</text>
</comment>
<gene>
    <name evidence="2" type="ORF">PROFUN_01539</name>
</gene>
<feature type="compositionally biased region" description="Polar residues" evidence="1">
    <location>
        <begin position="1"/>
        <end position="36"/>
    </location>
</feature>
<sequence>MYLSSITKQNMNTEKSDANKQTQDEQQTAPIVNETSKTNDRVIDQRTADELYEEAIELEYEKREGGA</sequence>
<evidence type="ECO:0000313" key="2">
    <source>
        <dbReference type="EMBL" id="PRP87277.1"/>
    </source>
</evidence>
<organism evidence="2 3">
    <name type="scientific">Planoprotostelium fungivorum</name>
    <dbReference type="NCBI Taxonomy" id="1890364"/>
    <lineage>
        <taxon>Eukaryota</taxon>
        <taxon>Amoebozoa</taxon>
        <taxon>Evosea</taxon>
        <taxon>Variosea</taxon>
        <taxon>Cavosteliida</taxon>
        <taxon>Cavosteliaceae</taxon>
        <taxon>Planoprotostelium</taxon>
    </lineage>
</organism>
<dbReference type="Proteomes" id="UP000241769">
    <property type="component" value="Unassembled WGS sequence"/>
</dbReference>
<name>A0A2P6NTH5_9EUKA</name>
<dbReference type="InParanoid" id="A0A2P6NTH5"/>
<feature type="region of interest" description="Disordered" evidence="1">
    <location>
        <begin position="1"/>
        <end position="37"/>
    </location>
</feature>
<reference evidence="2 3" key="1">
    <citation type="journal article" date="2018" name="Genome Biol. Evol.">
        <title>Multiple Roots of Fruiting Body Formation in Amoebozoa.</title>
        <authorList>
            <person name="Hillmann F."/>
            <person name="Forbes G."/>
            <person name="Novohradska S."/>
            <person name="Ferling I."/>
            <person name="Riege K."/>
            <person name="Groth M."/>
            <person name="Westermann M."/>
            <person name="Marz M."/>
            <person name="Spaller T."/>
            <person name="Winckler T."/>
            <person name="Schaap P."/>
            <person name="Glockner G."/>
        </authorList>
    </citation>
    <scope>NUCLEOTIDE SEQUENCE [LARGE SCALE GENOMIC DNA]</scope>
    <source>
        <strain evidence="2 3">Jena</strain>
    </source>
</reference>
<evidence type="ECO:0000313" key="3">
    <source>
        <dbReference type="Proteomes" id="UP000241769"/>
    </source>
</evidence>
<dbReference type="EMBL" id="MDYQ01000021">
    <property type="protein sequence ID" value="PRP87277.1"/>
    <property type="molecule type" value="Genomic_DNA"/>
</dbReference>
<keyword evidence="3" id="KW-1185">Reference proteome</keyword>
<dbReference type="AlphaFoldDB" id="A0A2P6NTH5"/>
<accession>A0A2P6NTH5</accession>
<evidence type="ECO:0000256" key="1">
    <source>
        <dbReference type="SAM" id="MobiDB-lite"/>
    </source>
</evidence>
<proteinExistence type="predicted"/>